<feature type="region of interest" description="Disordered" evidence="1">
    <location>
        <begin position="1"/>
        <end position="41"/>
    </location>
</feature>
<protein>
    <submittedName>
        <fullName evidence="2">Uncharacterized protein</fullName>
    </submittedName>
</protein>
<sequence length="106" mass="12295">MVVEMKEKEKEKKEEDEKEEEEEKKKEEEEEEEEEEEVTGRTVKLLSSVLMDSREAPSYANYSALILFERMEHSCVGMSRTKGAIAPTILYGVPYASRAESPMCFY</sequence>
<feature type="compositionally biased region" description="Basic and acidic residues" evidence="1">
    <location>
        <begin position="1"/>
        <end position="15"/>
    </location>
</feature>
<evidence type="ECO:0000313" key="3">
    <source>
        <dbReference type="Proteomes" id="UP000600918"/>
    </source>
</evidence>
<gene>
    <name evidence="2" type="ORF">H0235_007043</name>
</gene>
<feature type="compositionally biased region" description="Acidic residues" evidence="1">
    <location>
        <begin position="16"/>
        <end position="37"/>
    </location>
</feature>
<keyword evidence="3" id="KW-1185">Reference proteome</keyword>
<name>A0A834P446_VESPE</name>
<reference evidence="2" key="1">
    <citation type="journal article" date="2020" name="G3 (Bethesda)">
        <title>High-Quality Assemblies for Three Invasive Social Wasps from the &lt;i&gt;Vespula&lt;/i&gt; Genus.</title>
        <authorList>
            <person name="Harrop T.W.R."/>
            <person name="Guhlin J."/>
            <person name="McLaughlin G.M."/>
            <person name="Permina E."/>
            <person name="Stockwell P."/>
            <person name="Gilligan J."/>
            <person name="Le Lec M.F."/>
            <person name="Gruber M.A.M."/>
            <person name="Quinn O."/>
            <person name="Lovegrove M."/>
            <person name="Duncan E.J."/>
            <person name="Remnant E.J."/>
            <person name="Van Eeckhoven J."/>
            <person name="Graham B."/>
            <person name="Knapp R.A."/>
            <person name="Langford K.W."/>
            <person name="Kronenberg Z."/>
            <person name="Press M.O."/>
            <person name="Eacker S.M."/>
            <person name="Wilson-Rankin E.E."/>
            <person name="Purcell J."/>
            <person name="Lester P.J."/>
            <person name="Dearden P.K."/>
        </authorList>
    </citation>
    <scope>NUCLEOTIDE SEQUENCE</scope>
    <source>
        <strain evidence="2">Volc-1</strain>
    </source>
</reference>
<comment type="caution">
    <text evidence="2">The sequence shown here is derived from an EMBL/GenBank/DDBJ whole genome shotgun (WGS) entry which is preliminary data.</text>
</comment>
<dbReference type="Proteomes" id="UP000600918">
    <property type="component" value="Unassembled WGS sequence"/>
</dbReference>
<evidence type="ECO:0000313" key="2">
    <source>
        <dbReference type="EMBL" id="KAF7427349.1"/>
    </source>
</evidence>
<evidence type="ECO:0000256" key="1">
    <source>
        <dbReference type="SAM" id="MobiDB-lite"/>
    </source>
</evidence>
<accession>A0A834P446</accession>
<dbReference type="AlphaFoldDB" id="A0A834P446"/>
<organism evidence="2 3">
    <name type="scientific">Vespula pensylvanica</name>
    <name type="common">Western yellow jacket</name>
    <name type="synonym">Wasp</name>
    <dbReference type="NCBI Taxonomy" id="30213"/>
    <lineage>
        <taxon>Eukaryota</taxon>
        <taxon>Metazoa</taxon>
        <taxon>Ecdysozoa</taxon>
        <taxon>Arthropoda</taxon>
        <taxon>Hexapoda</taxon>
        <taxon>Insecta</taxon>
        <taxon>Pterygota</taxon>
        <taxon>Neoptera</taxon>
        <taxon>Endopterygota</taxon>
        <taxon>Hymenoptera</taxon>
        <taxon>Apocrita</taxon>
        <taxon>Aculeata</taxon>
        <taxon>Vespoidea</taxon>
        <taxon>Vespidae</taxon>
        <taxon>Vespinae</taxon>
        <taxon>Vespula</taxon>
    </lineage>
</organism>
<dbReference type="EMBL" id="JACSDY010000005">
    <property type="protein sequence ID" value="KAF7427349.1"/>
    <property type="molecule type" value="Genomic_DNA"/>
</dbReference>
<proteinExistence type="predicted"/>